<gene>
    <name evidence="1" type="ORF">BDM02DRAFT_3115530</name>
</gene>
<accession>A0ACB6ZFK4</accession>
<evidence type="ECO:0000313" key="2">
    <source>
        <dbReference type="Proteomes" id="UP000886501"/>
    </source>
</evidence>
<keyword evidence="2" id="KW-1185">Reference proteome</keyword>
<protein>
    <submittedName>
        <fullName evidence="1">Uncharacterized protein</fullName>
    </submittedName>
</protein>
<reference evidence="1" key="1">
    <citation type="submission" date="2019-10" db="EMBL/GenBank/DDBJ databases">
        <authorList>
            <consortium name="DOE Joint Genome Institute"/>
            <person name="Kuo A."/>
            <person name="Miyauchi S."/>
            <person name="Kiss E."/>
            <person name="Drula E."/>
            <person name="Kohler A."/>
            <person name="Sanchez-Garcia M."/>
            <person name="Andreopoulos B."/>
            <person name="Barry K.W."/>
            <person name="Bonito G."/>
            <person name="Buee M."/>
            <person name="Carver A."/>
            <person name="Chen C."/>
            <person name="Cichocki N."/>
            <person name="Clum A."/>
            <person name="Culley D."/>
            <person name="Crous P.W."/>
            <person name="Fauchery L."/>
            <person name="Girlanda M."/>
            <person name="Hayes R."/>
            <person name="Keri Z."/>
            <person name="Labutti K."/>
            <person name="Lipzen A."/>
            <person name="Lombard V."/>
            <person name="Magnuson J."/>
            <person name="Maillard F."/>
            <person name="Morin E."/>
            <person name="Murat C."/>
            <person name="Nolan M."/>
            <person name="Ohm R."/>
            <person name="Pangilinan J."/>
            <person name="Pereira M."/>
            <person name="Perotto S."/>
            <person name="Peter M."/>
            <person name="Riley R."/>
            <person name="Sitrit Y."/>
            <person name="Stielow B."/>
            <person name="Szollosi G."/>
            <person name="Zifcakova L."/>
            <person name="Stursova M."/>
            <person name="Spatafora J.W."/>
            <person name="Tedersoo L."/>
            <person name="Vaario L.-M."/>
            <person name="Yamada A."/>
            <person name="Yan M."/>
            <person name="Wang P."/>
            <person name="Xu J."/>
            <person name="Bruns T."/>
            <person name="Baldrian P."/>
            <person name="Vilgalys R."/>
            <person name="Henrissat B."/>
            <person name="Grigoriev I.V."/>
            <person name="Hibbett D."/>
            <person name="Nagy L.G."/>
            <person name="Martin F.M."/>
        </authorList>
    </citation>
    <scope>NUCLEOTIDE SEQUENCE</scope>
    <source>
        <strain evidence="1">P2</strain>
    </source>
</reference>
<reference evidence="1" key="2">
    <citation type="journal article" date="2020" name="Nat. Commun.">
        <title>Large-scale genome sequencing of mycorrhizal fungi provides insights into the early evolution of symbiotic traits.</title>
        <authorList>
            <person name="Miyauchi S."/>
            <person name="Kiss E."/>
            <person name="Kuo A."/>
            <person name="Drula E."/>
            <person name="Kohler A."/>
            <person name="Sanchez-Garcia M."/>
            <person name="Morin E."/>
            <person name="Andreopoulos B."/>
            <person name="Barry K.W."/>
            <person name="Bonito G."/>
            <person name="Buee M."/>
            <person name="Carver A."/>
            <person name="Chen C."/>
            <person name="Cichocki N."/>
            <person name="Clum A."/>
            <person name="Culley D."/>
            <person name="Crous P.W."/>
            <person name="Fauchery L."/>
            <person name="Girlanda M."/>
            <person name="Hayes R.D."/>
            <person name="Keri Z."/>
            <person name="LaButti K."/>
            <person name="Lipzen A."/>
            <person name="Lombard V."/>
            <person name="Magnuson J."/>
            <person name="Maillard F."/>
            <person name="Murat C."/>
            <person name="Nolan M."/>
            <person name="Ohm R.A."/>
            <person name="Pangilinan J."/>
            <person name="Pereira M.F."/>
            <person name="Perotto S."/>
            <person name="Peter M."/>
            <person name="Pfister S."/>
            <person name="Riley R."/>
            <person name="Sitrit Y."/>
            <person name="Stielow J.B."/>
            <person name="Szollosi G."/>
            <person name="Zifcakova L."/>
            <person name="Stursova M."/>
            <person name="Spatafora J.W."/>
            <person name="Tedersoo L."/>
            <person name="Vaario L.M."/>
            <person name="Yamada A."/>
            <person name="Yan M."/>
            <person name="Wang P."/>
            <person name="Xu J."/>
            <person name="Bruns T."/>
            <person name="Baldrian P."/>
            <person name="Vilgalys R."/>
            <person name="Dunand C."/>
            <person name="Henrissat B."/>
            <person name="Grigoriev I.V."/>
            <person name="Hibbett D."/>
            <person name="Nagy L.G."/>
            <person name="Martin F.M."/>
        </authorList>
    </citation>
    <scope>NUCLEOTIDE SEQUENCE</scope>
    <source>
        <strain evidence="1">P2</strain>
    </source>
</reference>
<name>A0ACB6ZFK4_THEGA</name>
<dbReference type="EMBL" id="MU118015">
    <property type="protein sequence ID" value="KAF9648354.1"/>
    <property type="molecule type" value="Genomic_DNA"/>
</dbReference>
<organism evidence="1 2">
    <name type="scientific">Thelephora ganbajun</name>
    <name type="common">Ganba fungus</name>
    <dbReference type="NCBI Taxonomy" id="370292"/>
    <lineage>
        <taxon>Eukaryota</taxon>
        <taxon>Fungi</taxon>
        <taxon>Dikarya</taxon>
        <taxon>Basidiomycota</taxon>
        <taxon>Agaricomycotina</taxon>
        <taxon>Agaricomycetes</taxon>
        <taxon>Thelephorales</taxon>
        <taxon>Thelephoraceae</taxon>
        <taxon>Thelephora</taxon>
    </lineage>
</organism>
<sequence>MPVGLLSLLFLIIVVVSAGGSREAEAERWANHDNQQTRSLTRELYPVRPTIEGWTTSGIFERAHPIDDETFRSVMILSNTTRRVLKAPDGITSLEGFYPNRSYTFTHTPRGGFSFYAPGPEDVDLTTAREATFAYTVLFPDGFEWVKGGKLPGFFGGTDFNNSLSCSGGRKATDCFSIRLMWRRGGMGEFYTYLPPFTVPGYEANEAQCHVPPYSECNPKYGNSIGRGAFNFASGERGTVAMRVLLNDAGVANGELELWYNEESVISLGGLIIRDSGKGRLRGLMMQTFFGGKGPPGQGRYLRPTI</sequence>
<dbReference type="Proteomes" id="UP000886501">
    <property type="component" value="Unassembled WGS sequence"/>
</dbReference>
<comment type="caution">
    <text evidence="1">The sequence shown here is derived from an EMBL/GenBank/DDBJ whole genome shotgun (WGS) entry which is preliminary data.</text>
</comment>
<evidence type="ECO:0000313" key="1">
    <source>
        <dbReference type="EMBL" id="KAF9648354.1"/>
    </source>
</evidence>
<proteinExistence type="predicted"/>